<dbReference type="Proteomes" id="UP001523550">
    <property type="component" value="Unassembled WGS sequence"/>
</dbReference>
<dbReference type="Gene3D" id="1.25.40.10">
    <property type="entry name" value="Tetratricopeptide repeat domain"/>
    <property type="match status" value="1"/>
</dbReference>
<keyword evidence="3" id="KW-1185">Reference proteome</keyword>
<accession>A0ABT1G7J9</accession>
<dbReference type="RefSeq" id="WP_253444443.1">
    <property type="nucleotide sequence ID" value="NZ_JALJYF010000001.1"/>
</dbReference>
<gene>
    <name evidence="2" type="ORF">J2T60_000298</name>
</gene>
<comment type="caution">
    <text evidence="2">The sequence shown here is derived from an EMBL/GenBank/DDBJ whole genome shotgun (WGS) entry which is preliminary data.</text>
</comment>
<organism evidence="2 3">
    <name type="scientific">Natronospira proteinivora</name>
    <dbReference type="NCBI Taxonomy" id="1807133"/>
    <lineage>
        <taxon>Bacteria</taxon>
        <taxon>Pseudomonadati</taxon>
        <taxon>Pseudomonadota</taxon>
        <taxon>Gammaproteobacteria</taxon>
        <taxon>Natronospirales</taxon>
        <taxon>Natronospiraceae</taxon>
        <taxon>Natronospira</taxon>
    </lineage>
</organism>
<dbReference type="InterPro" id="IPR011990">
    <property type="entry name" value="TPR-like_helical_dom_sf"/>
</dbReference>
<evidence type="ECO:0000313" key="2">
    <source>
        <dbReference type="EMBL" id="MCP1726333.1"/>
    </source>
</evidence>
<evidence type="ECO:0008006" key="4">
    <source>
        <dbReference type="Google" id="ProtNLM"/>
    </source>
</evidence>
<protein>
    <recommendedName>
        <fullName evidence="4">Tetratricopeptide repeat protein</fullName>
    </recommendedName>
</protein>
<reference evidence="2 3" key="1">
    <citation type="submission" date="2022-03" db="EMBL/GenBank/DDBJ databases">
        <title>Genomic Encyclopedia of Type Strains, Phase III (KMG-III): the genomes of soil and plant-associated and newly described type strains.</title>
        <authorList>
            <person name="Whitman W."/>
        </authorList>
    </citation>
    <scope>NUCLEOTIDE SEQUENCE [LARGE SCALE GENOMIC DNA]</scope>
    <source>
        <strain evidence="2 3">BSker1</strain>
    </source>
</reference>
<name>A0ABT1G7J9_9GAMM</name>
<evidence type="ECO:0000313" key="3">
    <source>
        <dbReference type="Proteomes" id="UP001523550"/>
    </source>
</evidence>
<feature type="signal peptide" evidence="1">
    <location>
        <begin position="1"/>
        <end position="21"/>
    </location>
</feature>
<feature type="chain" id="PRO_5045405720" description="Tetratricopeptide repeat protein" evidence="1">
    <location>
        <begin position="22"/>
        <end position="591"/>
    </location>
</feature>
<evidence type="ECO:0000256" key="1">
    <source>
        <dbReference type="SAM" id="SignalP"/>
    </source>
</evidence>
<dbReference type="EMBL" id="JALJYF010000001">
    <property type="protein sequence ID" value="MCP1726333.1"/>
    <property type="molecule type" value="Genomic_DNA"/>
</dbReference>
<proteinExistence type="predicted"/>
<keyword evidence="1" id="KW-0732">Signal</keyword>
<sequence>MRVLVLTALIATMLFAQQVRAADIQEVSGIARSGAVELAMELMDRHQPSVDEDPVAWMRWERERLFLYRSRSQWARMEERVADYPESLNRDFLRWANTERVRALLSLDRPEEARAVLRTLIWSTNPADTERQRPWRRLVVESYLEAGEVQAARTALRRFRQDFGDEDGGSRLMEARLYLQEGDGHQALRVLQALPEADYRALRLAAWLMAEPDQAGEILSRSIQLGFDEDADLAQRRMAWSLAARAAEKTGNRSARIGALERGLGYREDPERLDPMFRLDIDELWTAYQEYGERLGNEARILVGDDPMWFDKAQGYLGSDPIKARALLSVIAHESYESSARNRAHALIAGSLDTVRHGPALLRRLYLDSHRFPDAESIPRSVRYQLAEVALDEADIPLASELMRGLHEAPEGSDPQEWQLQRGRVLLLGGQRAEGLAVLEGLLSDIEALDVDRFLQVIFDMQNMGDHEPAYEMLMTLMEGELSDRQHREILFWAAESAEGQGDQAEAARLYLRSAGYLDPFSMDQWAQTARYRAADALADAGLVNDARRLYQSLLNATDDEARRSVLRNRIQRLQTRPLELTPLEDSPRPE</sequence>